<organism evidence="4 5">
    <name type="scientific">Sarocladium strictum</name>
    <name type="common">Black bundle disease fungus</name>
    <name type="synonym">Acremonium strictum</name>
    <dbReference type="NCBI Taxonomy" id="5046"/>
    <lineage>
        <taxon>Eukaryota</taxon>
        <taxon>Fungi</taxon>
        <taxon>Dikarya</taxon>
        <taxon>Ascomycota</taxon>
        <taxon>Pezizomycotina</taxon>
        <taxon>Sordariomycetes</taxon>
        <taxon>Hypocreomycetidae</taxon>
        <taxon>Hypocreales</taxon>
        <taxon>Sarocladiaceae</taxon>
        <taxon>Sarocladium</taxon>
    </lineage>
</organism>
<protein>
    <recommendedName>
        <fullName evidence="3">NmrA-like domain-containing protein</fullName>
    </recommendedName>
</protein>
<dbReference type="EMBL" id="JAPDFR010000004">
    <property type="protein sequence ID" value="KAK0386880.1"/>
    <property type="molecule type" value="Genomic_DNA"/>
</dbReference>
<feature type="domain" description="NmrA-like" evidence="3">
    <location>
        <begin position="2"/>
        <end position="254"/>
    </location>
</feature>
<name>A0AA39GGF3_SARSR</name>
<dbReference type="GO" id="GO:0016491">
    <property type="term" value="F:oxidoreductase activity"/>
    <property type="evidence" value="ECO:0007669"/>
    <property type="project" value="UniProtKB-KW"/>
</dbReference>
<dbReference type="PANTHER" id="PTHR47706">
    <property type="entry name" value="NMRA-LIKE FAMILY PROTEIN"/>
    <property type="match status" value="1"/>
</dbReference>
<comment type="caution">
    <text evidence="4">The sequence shown here is derived from an EMBL/GenBank/DDBJ whole genome shotgun (WGS) entry which is preliminary data.</text>
</comment>
<keyword evidence="2" id="KW-0560">Oxidoreductase</keyword>
<dbReference type="Proteomes" id="UP001175261">
    <property type="component" value="Unassembled WGS sequence"/>
</dbReference>
<gene>
    <name evidence="4" type="ORF">NLU13_5193</name>
</gene>
<dbReference type="InterPro" id="IPR036291">
    <property type="entry name" value="NAD(P)-bd_dom_sf"/>
</dbReference>
<evidence type="ECO:0000259" key="3">
    <source>
        <dbReference type="Pfam" id="PF05368"/>
    </source>
</evidence>
<dbReference type="Pfam" id="PF05368">
    <property type="entry name" value="NmrA"/>
    <property type="match status" value="1"/>
</dbReference>
<sequence>MSENILVLGAGELGSAVLDALAKHPMKGNAKISVLLRPSSINSTVPEKKKQMEELQALGISLQPGDVESPAPELVAIFRNYDTVISCNGMGRPSGTQAKLAGAVLEAGVARYVPWQFGMDYDVIGPGSDQDRFDEQIRVRKTLRAQDKTNWTIVSTGLFMSFLFLPDFGVIDLAQRVSRGLGTWDTKITTTLPRDIGRVTADVVFDPRGIANQVVHIAGDTLTYGEIADRVDERFGQGTFRRELWDMEILKKQLAEGQPVAKYKATFATGVGVSWDKEKTLNVARGIQMTGLREYLKDVSLP</sequence>
<reference evidence="4" key="1">
    <citation type="submission" date="2022-10" db="EMBL/GenBank/DDBJ databases">
        <title>Determination and structural analysis of whole genome sequence of Sarocladium strictum F4-1.</title>
        <authorList>
            <person name="Hu L."/>
            <person name="Jiang Y."/>
        </authorList>
    </citation>
    <scope>NUCLEOTIDE SEQUENCE</scope>
    <source>
        <strain evidence="4">F4-1</strain>
    </source>
</reference>
<dbReference type="CDD" id="cd05259">
    <property type="entry name" value="PCBER_SDR_a"/>
    <property type="match status" value="1"/>
</dbReference>
<dbReference type="PANTHER" id="PTHR47706:SF6">
    <property type="entry name" value="NMRA-LIKE FAMILY PROTEIN (AFU_ORTHOLOGUE AFUA_6G00280)"/>
    <property type="match status" value="1"/>
</dbReference>
<dbReference type="AlphaFoldDB" id="A0AA39GGF3"/>
<dbReference type="InterPro" id="IPR051609">
    <property type="entry name" value="NmrA/Isoflavone_reductase-like"/>
</dbReference>
<proteinExistence type="predicted"/>
<accession>A0AA39GGF3</accession>
<evidence type="ECO:0000256" key="1">
    <source>
        <dbReference type="ARBA" id="ARBA00022857"/>
    </source>
</evidence>
<dbReference type="InterPro" id="IPR008030">
    <property type="entry name" value="NmrA-like"/>
</dbReference>
<evidence type="ECO:0000313" key="4">
    <source>
        <dbReference type="EMBL" id="KAK0386880.1"/>
    </source>
</evidence>
<dbReference type="Gene3D" id="3.90.25.10">
    <property type="entry name" value="UDP-galactose 4-epimerase, domain 1"/>
    <property type="match status" value="1"/>
</dbReference>
<evidence type="ECO:0000256" key="2">
    <source>
        <dbReference type="ARBA" id="ARBA00023002"/>
    </source>
</evidence>
<dbReference type="InterPro" id="IPR045312">
    <property type="entry name" value="PCBER-like"/>
</dbReference>
<keyword evidence="1" id="KW-0521">NADP</keyword>
<dbReference type="SUPFAM" id="SSF51735">
    <property type="entry name" value="NAD(P)-binding Rossmann-fold domains"/>
    <property type="match status" value="1"/>
</dbReference>
<evidence type="ECO:0000313" key="5">
    <source>
        <dbReference type="Proteomes" id="UP001175261"/>
    </source>
</evidence>
<dbReference type="Gene3D" id="3.40.50.720">
    <property type="entry name" value="NAD(P)-binding Rossmann-like Domain"/>
    <property type="match status" value="1"/>
</dbReference>
<keyword evidence="5" id="KW-1185">Reference proteome</keyword>